<dbReference type="FunFam" id="3.30.505.10:FF:000012">
    <property type="entry name" value="Tyrosine-protein phosphatase non-receptor type"/>
    <property type="match status" value="1"/>
</dbReference>
<dbReference type="SMART" id="SM00404">
    <property type="entry name" value="PTPc_motif"/>
    <property type="match status" value="1"/>
</dbReference>
<dbReference type="InterPro" id="IPR016137">
    <property type="entry name" value="RGS"/>
</dbReference>
<dbReference type="InterPro" id="IPR000980">
    <property type="entry name" value="SH2"/>
</dbReference>
<dbReference type="SMART" id="SM00312">
    <property type="entry name" value="PX"/>
    <property type="match status" value="1"/>
</dbReference>
<dbReference type="GO" id="GO:0005737">
    <property type="term" value="C:cytoplasm"/>
    <property type="evidence" value="ECO:0007669"/>
    <property type="project" value="UniProtKB-SubCell"/>
</dbReference>
<dbReference type="InterPro" id="IPR036860">
    <property type="entry name" value="SH2_dom_sf"/>
</dbReference>
<evidence type="ECO:0000256" key="6">
    <source>
        <dbReference type="ARBA" id="ARBA00022999"/>
    </source>
</evidence>
<dbReference type="InterPro" id="IPR000387">
    <property type="entry name" value="Tyr_Pase_dom"/>
</dbReference>
<dbReference type="GO" id="GO:0070374">
    <property type="term" value="P:positive regulation of ERK1 and ERK2 cascade"/>
    <property type="evidence" value="ECO:0007669"/>
    <property type="project" value="TreeGrafter"/>
</dbReference>
<evidence type="ECO:0000256" key="1">
    <source>
        <dbReference type="ARBA" id="ARBA00004496"/>
    </source>
</evidence>
<dbReference type="Proteomes" id="UP000719412">
    <property type="component" value="Unassembled WGS sequence"/>
</dbReference>
<evidence type="ECO:0000313" key="15">
    <source>
        <dbReference type="Proteomes" id="UP000719412"/>
    </source>
</evidence>
<dbReference type="Pfam" id="PF00615">
    <property type="entry name" value="RGS"/>
    <property type="match status" value="1"/>
</dbReference>
<dbReference type="Gene3D" id="3.90.190.10">
    <property type="entry name" value="Protein tyrosine phosphatase superfamily"/>
    <property type="match status" value="1"/>
</dbReference>
<comment type="caution">
    <text evidence="14">The sequence shown here is derived from an EMBL/GenBank/DDBJ whole genome shotgun (WGS) entry which is preliminary data.</text>
</comment>
<dbReference type="GO" id="GO:0035091">
    <property type="term" value="F:phosphatidylinositol binding"/>
    <property type="evidence" value="ECO:0007669"/>
    <property type="project" value="InterPro"/>
</dbReference>
<gene>
    <name evidence="14" type="ORF">GEV33_013452</name>
</gene>
<feature type="compositionally biased region" description="Acidic residues" evidence="9">
    <location>
        <begin position="1456"/>
        <end position="1466"/>
    </location>
</feature>
<evidence type="ECO:0000256" key="4">
    <source>
        <dbReference type="ARBA" id="ARBA00022801"/>
    </source>
</evidence>
<dbReference type="PROSITE" id="PS50055">
    <property type="entry name" value="TYR_PHOSPHATASE_PTP"/>
    <property type="match status" value="1"/>
</dbReference>
<dbReference type="PRINTS" id="PR00700">
    <property type="entry name" value="PRTYPHPHTASE"/>
</dbReference>
<keyword evidence="6 8" id="KW-0727">SH2 domain</keyword>
<organism evidence="14 15">
    <name type="scientific">Tenebrio molitor</name>
    <name type="common">Yellow mealworm beetle</name>
    <dbReference type="NCBI Taxonomy" id="7067"/>
    <lineage>
        <taxon>Eukaryota</taxon>
        <taxon>Metazoa</taxon>
        <taxon>Ecdysozoa</taxon>
        <taxon>Arthropoda</taxon>
        <taxon>Hexapoda</taxon>
        <taxon>Insecta</taxon>
        <taxon>Pterygota</taxon>
        <taxon>Neoptera</taxon>
        <taxon>Endopterygota</taxon>
        <taxon>Coleoptera</taxon>
        <taxon>Polyphaga</taxon>
        <taxon>Cucujiformia</taxon>
        <taxon>Tenebrionidae</taxon>
        <taxon>Tenebrio</taxon>
    </lineage>
</organism>
<feature type="compositionally biased region" description="Acidic residues" evidence="9">
    <location>
        <begin position="1388"/>
        <end position="1398"/>
    </location>
</feature>
<dbReference type="Pfam" id="PF00017">
    <property type="entry name" value="SH2"/>
    <property type="match status" value="1"/>
</dbReference>
<dbReference type="PROSITE" id="PS50195">
    <property type="entry name" value="PX"/>
    <property type="match status" value="1"/>
</dbReference>
<feature type="compositionally biased region" description="Basic and acidic residues" evidence="9">
    <location>
        <begin position="1741"/>
        <end position="1755"/>
    </location>
</feature>
<keyword evidence="3" id="KW-0963">Cytoplasm</keyword>
<feature type="region of interest" description="Disordered" evidence="9">
    <location>
        <begin position="1376"/>
        <end position="1805"/>
    </location>
</feature>
<dbReference type="PANTHER" id="PTHR46559">
    <property type="entry name" value="TYROSINE-PROTEIN PHOSPHATASE NON-RECEPTOR TYPE 11"/>
    <property type="match status" value="1"/>
</dbReference>
<feature type="domain" description="Tyrosine-protein phosphatase" evidence="11">
    <location>
        <begin position="134"/>
        <end position="418"/>
    </location>
</feature>
<dbReference type="GO" id="GO:0048666">
    <property type="term" value="P:neuron development"/>
    <property type="evidence" value="ECO:0007669"/>
    <property type="project" value="UniProtKB-ARBA"/>
</dbReference>
<evidence type="ECO:0000259" key="11">
    <source>
        <dbReference type="PROSITE" id="PS50055"/>
    </source>
</evidence>
<keyword evidence="5" id="KW-0904">Protein phosphatase</keyword>
<evidence type="ECO:0000256" key="9">
    <source>
        <dbReference type="SAM" id="MobiDB-lite"/>
    </source>
</evidence>
<dbReference type="Gene3D" id="1.10.167.10">
    <property type="entry name" value="Regulator of G-protein Signalling 4, domain 2"/>
    <property type="match status" value="1"/>
</dbReference>
<feature type="compositionally biased region" description="Basic and acidic residues" evidence="9">
    <location>
        <begin position="1762"/>
        <end position="1773"/>
    </location>
</feature>
<dbReference type="PROSITE" id="PS00383">
    <property type="entry name" value="TYR_PHOSPHATASE_1"/>
    <property type="match status" value="1"/>
</dbReference>
<dbReference type="Gene3D" id="3.30.505.10">
    <property type="entry name" value="SH2 domain"/>
    <property type="match status" value="1"/>
</dbReference>
<dbReference type="Pfam" id="PF08628">
    <property type="entry name" value="Nexin_C"/>
    <property type="match status" value="1"/>
</dbReference>
<feature type="compositionally biased region" description="Acidic residues" evidence="9">
    <location>
        <begin position="1528"/>
        <end position="1537"/>
    </location>
</feature>
<dbReference type="EC" id="3.1.3.48" evidence="2"/>
<dbReference type="InterPro" id="IPR003595">
    <property type="entry name" value="Tyr_Pase_cat"/>
</dbReference>
<dbReference type="SUPFAM" id="SSF48097">
    <property type="entry name" value="Regulator of G-protein signaling, RGS"/>
    <property type="match status" value="1"/>
</dbReference>
<evidence type="ECO:0000256" key="5">
    <source>
        <dbReference type="ARBA" id="ARBA00022912"/>
    </source>
</evidence>
<protein>
    <recommendedName>
        <fullName evidence="2">protein-tyrosine-phosphatase</fullName>
        <ecNumber evidence="2">3.1.3.48</ecNumber>
    </recommendedName>
</protein>
<feature type="domain" description="SH2" evidence="10">
    <location>
        <begin position="9"/>
        <end position="103"/>
    </location>
</feature>
<dbReference type="GO" id="GO:0004726">
    <property type="term" value="F:non-membrane spanning protein tyrosine phosphatase activity"/>
    <property type="evidence" value="ECO:0007669"/>
    <property type="project" value="TreeGrafter"/>
</dbReference>
<evidence type="ECO:0000256" key="2">
    <source>
        <dbReference type="ARBA" id="ARBA00013064"/>
    </source>
</evidence>
<dbReference type="SMART" id="SM00252">
    <property type="entry name" value="SH2"/>
    <property type="match status" value="1"/>
</dbReference>
<dbReference type="CDD" id="cd09931">
    <property type="entry name" value="SH2_C-SH2_SHP_like"/>
    <property type="match status" value="1"/>
</dbReference>
<dbReference type="CDD" id="cd14544">
    <property type="entry name" value="PTPc-N11_6"/>
    <property type="match status" value="1"/>
</dbReference>
<dbReference type="InterPro" id="IPR044926">
    <property type="entry name" value="RGS_subdomain_2"/>
</dbReference>
<dbReference type="SUPFAM" id="SSF55550">
    <property type="entry name" value="SH2 domain"/>
    <property type="match status" value="1"/>
</dbReference>
<dbReference type="InterPro" id="IPR037437">
    <property type="entry name" value="SNX13_PX"/>
</dbReference>
<feature type="compositionally biased region" description="Low complexity" evidence="9">
    <location>
        <begin position="1469"/>
        <end position="1482"/>
    </location>
</feature>
<name>A0A8J6H6V9_TENMO</name>
<evidence type="ECO:0000313" key="14">
    <source>
        <dbReference type="EMBL" id="KAH0809339.1"/>
    </source>
</evidence>
<dbReference type="Pfam" id="PF00102">
    <property type="entry name" value="Y_phosphatase"/>
    <property type="match status" value="1"/>
</dbReference>
<comment type="subcellular location">
    <subcellularLocation>
        <location evidence="1">Cytoplasm</location>
    </subcellularLocation>
</comment>
<proteinExistence type="predicted"/>
<dbReference type="InterPro" id="IPR036871">
    <property type="entry name" value="PX_dom_sf"/>
</dbReference>
<dbReference type="GO" id="GO:0009653">
    <property type="term" value="P:anatomical structure morphogenesis"/>
    <property type="evidence" value="ECO:0007669"/>
    <property type="project" value="UniProtKB-ARBA"/>
</dbReference>
<sequence length="2018" mass="225381">MFLNNDSGWFHGHLSGKEAEKLILDRGKNGSFLVRESQSKPGDFVLSVRTDDKVTHVMIRYSDNRYDVGGGEKFDSLAELIEYYKKNPMVETSGTVVHLKQPFNATRINASGIHSRVKQLQSENGPNGMGKAGFWEEFESLQQQEFKHLYSRKEGVKPENRNKNRYKNILPFDDTRVKLKDVDPNVAGADYINANYIRWKADYSGGSELGSDPSGKVYIATQGCLPSTIADFWQMVWQENCRVIVMTTKETERGKTKCARYWPDQGTTKEYGKIKIKMLMESSIPHYTLREFLVSMDGANCERKVFQYHFQAWPDHGVPSDPGCVLNFLHEVNKRQESLQQELPANQPPGAILVHCSAGIGRTGTFIVIDMILDQLKKYGLDCEIDIQRTIQMVRSQRSGMVQTEAQYKFVYLAVQHHIETTTERMKAEQKSMQIGREYTNIRYSSDIGSTLSSSATSGLGSMTSLSSRSSTSAHFPVSSPNSVILRGEAKKPPRAVSEIPLPSDDEIIFVKEYKITALKVFKKLNAKKIIAKEAPRRNPIRKVRMKKHFKEYIDVSVFEEIEEYDNSIQQENYVRLQQFIMATCNHLQPVVLLTDVMDQSICETESVFVSGTATQASNLDWFHVEQTEPLDLCLNGTILNGLTMIESYPSFKENGNLSEPSDEDVIFVKEYKTTADKMLKRLNGQKAAIKGAPRRNPVRKARITKRFEEYMDVSTFEENELLDQSAEEENSMEIPENVITKNEDSEDWKVENVAKKGKQRKVISKKMPVKTGKQGWKVSVEQQLSDLHINKIKGTNDNPGPIYEAIRSTAQSIYNQYLGEKSEQRVQIKPALSQSLYFKIRNLNEIPSELWFDEVQQAVYDKMENDEDYLPAFKKSKAYVKLLQELDLVQQNITEEDAISLNSNESVELNVEQPKFFSEQSTPQQPPNSLFLTAEGTGKNVKHARSFSDVTMFVSKSNNGDLKSQNSSQNEKDDFVKYETDEILTVEDQKAIEKSLKTGDFVLSVSIIETGIVCEKGKMFGIYAIRVSRQYDTGFLEEWHIYRRYSDFYDLYSKVKDKFPDLSKLSFPGKKTFHNMDRAVLERRMKMLGSYMHELCHPNIVTTHHGLQDLLMTFLEQGDYDKATGGPISSTINTLVNPLKSGMKTIKNMPEQLFNTVDEVMGGITKVFHGKQGRLPEASKVGASIEETDDNIPLRIMLLLMDEVFDLKSRNQWLRRRIVTLLRQIVRTMFGDIVNRRILDYVSFITSPKNVAHYLYVFKQSFWPNGMKYEKKPDRDEETRNRTRVAAKIALLSCLSVVPTRQKWLLTLPNFEIPLLSADMADNTESVACAVIYDFLSAKDKNLANVFQKKTKTGGLLKGSPTFAEILSHYLKSGPKSKKLKLKPADSDESSSEEDEPPKDKISNGVVKQVKPAQKKTQSSSDESSSDEATVQKPAIKTPAKTQPAKPPQKKKEESSDEDSSDEDESPKLAQKAPAKPAAKPAQKKESSSDDSSSEDEAPKKTPLKSILKSPAQPVSKPAGQKKESSEDSSDDSSDEEPAKKPVVKTPAKPVQKKADSSSDDSSEEETKSVAKIGKPVLPKKKTESSSEEDSSEDEAPKPTAKVTAVKISPSKKKAESSSDDSSDEEPPSKKKEVATQQKSVAKAKKESSSEEDSSDEAPAKKPVVKTPTSAKSTPAKKTTESSSDDSSEDEAPKPAAKQPKKAEKKESSSDDSSDEEEKTTLKAQKPNTASTPAPKKLAANKESEEEKPAEVSSKKKKKRKAEEKGNDESVSKKGKYNKGDTINGDGNHRTPFRRIREEQVQVDPRLKDNSFEAKTERTKKIIVATRSAAIAEDVEVLKVAVIETGAVLEVVKTGAALEGAVEVVKTAVVFEVDVTAVVFEVDATEADLEAVAVGAALEVGVMEMTEAGVGAVLENRSTETTMEALENRGAKVTGEVAGASGNRSVTVGAENRFDYFLPVLEIDGPFMSPKLYSCAASRAFCVMKGSIVFLDLPVLELPDQRFDPLNDLSMAGLDNI</sequence>
<dbReference type="InterPro" id="IPR000242">
    <property type="entry name" value="PTP_cat"/>
</dbReference>
<dbReference type="Pfam" id="PF00787">
    <property type="entry name" value="PX"/>
    <property type="match status" value="1"/>
</dbReference>
<dbReference type="InterPro" id="IPR029021">
    <property type="entry name" value="Prot-tyrosine_phosphatase-like"/>
</dbReference>
<dbReference type="EMBL" id="JABDTM020028195">
    <property type="protein sequence ID" value="KAH0809339.1"/>
    <property type="molecule type" value="Genomic_DNA"/>
</dbReference>
<reference evidence="14" key="1">
    <citation type="journal article" date="2020" name="J Insects Food Feed">
        <title>The yellow mealworm (Tenebrio molitor) genome: a resource for the emerging insects as food and feed industry.</title>
        <authorList>
            <person name="Eriksson T."/>
            <person name="Andere A."/>
            <person name="Kelstrup H."/>
            <person name="Emery V."/>
            <person name="Picard C."/>
        </authorList>
    </citation>
    <scope>NUCLEOTIDE SEQUENCE</scope>
    <source>
        <strain evidence="14">Stoneville</strain>
        <tissue evidence="14">Whole head</tissue>
    </source>
</reference>
<dbReference type="InterPro" id="IPR013937">
    <property type="entry name" value="Sorting_nexin_C"/>
</dbReference>
<accession>A0A8J6H6V9</accession>
<dbReference type="SUPFAM" id="SSF64268">
    <property type="entry name" value="PX domain"/>
    <property type="match status" value="1"/>
</dbReference>
<feature type="compositionally biased region" description="Low complexity" evidence="9">
    <location>
        <begin position="1667"/>
        <end position="1678"/>
    </location>
</feature>
<dbReference type="InterPro" id="IPR001683">
    <property type="entry name" value="PX_dom"/>
</dbReference>
<dbReference type="SUPFAM" id="SSF52799">
    <property type="entry name" value="(Phosphotyrosine protein) phosphatases II"/>
    <property type="match status" value="1"/>
</dbReference>
<dbReference type="CDD" id="cd06873">
    <property type="entry name" value="PX_SNX13"/>
    <property type="match status" value="1"/>
</dbReference>
<dbReference type="GO" id="GO:0030971">
    <property type="term" value="F:receptor tyrosine kinase binding"/>
    <property type="evidence" value="ECO:0007669"/>
    <property type="project" value="TreeGrafter"/>
</dbReference>
<feature type="compositionally biased region" description="Polar residues" evidence="9">
    <location>
        <begin position="1723"/>
        <end position="1733"/>
    </location>
</feature>
<dbReference type="SMART" id="SM00194">
    <property type="entry name" value="PTPc"/>
    <property type="match status" value="1"/>
</dbReference>
<evidence type="ECO:0000259" key="12">
    <source>
        <dbReference type="PROSITE" id="PS50056"/>
    </source>
</evidence>
<keyword evidence="15" id="KW-1185">Reference proteome</keyword>
<evidence type="ECO:0000256" key="7">
    <source>
        <dbReference type="ARBA" id="ARBA00051722"/>
    </source>
</evidence>
<evidence type="ECO:0000259" key="13">
    <source>
        <dbReference type="PROSITE" id="PS50195"/>
    </source>
</evidence>
<comment type="catalytic activity">
    <reaction evidence="7">
        <text>O-phospho-L-tyrosyl-[protein] + H2O = L-tyrosyl-[protein] + phosphate</text>
        <dbReference type="Rhea" id="RHEA:10684"/>
        <dbReference type="Rhea" id="RHEA-COMP:10136"/>
        <dbReference type="Rhea" id="RHEA-COMP:20101"/>
        <dbReference type="ChEBI" id="CHEBI:15377"/>
        <dbReference type="ChEBI" id="CHEBI:43474"/>
        <dbReference type="ChEBI" id="CHEBI:46858"/>
        <dbReference type="ChEBI" id="CHEBI:61978"/>
        <dbReference type="EC" id="3.1.3.48"/>
    </reaction>
</comment>
<feature type="compositionally biased region" description="Basic and acidic residues" evidence="9">
    <location>
        <begin position="1796"/>
        <end position="1805"/>
    </location>
</feature>
<dbReference type="InterPro" id="IPR016130">
    <property type="entry name" value="Tyr_Pase_AS"/>
</dbReference>
<evidence type="ECO:0000256" key="8">
    <source>
        <dbReference type="PROSITE-ProRule" id="PRU00191"/>
    </source>
</evidence>
<dbReference type="PROSITE" id="PS50001">
    <property type="entry name" value="SH2"/>
    <property type="match status" value="1"/>
</dbReference>
<keyword evidence="4" id="KW-0378">Hydrolase</keyword>
<evidence type="ECO:0000256" key="3">
    <source>
        <dbReference type="ARBA" id="ARBA00022490"/>
    </source>
</evidence>
<evidence type="ECO:0000259" key="10">
    <source>
        <dbReference type="PROSITE" id="PS50001"/>
    </source>
</evidence>
<dbReference type="PANTHER" id="PTHR46559:SF3">
    <property type="entry name" value="TYROSINE-PROTEIN PHOSPHATASE NON-RECEPTOR TYPE"/>
    <property type="match status" value="1"/>
</dbReference>
<dbReference type="Gene3D" id="3.30.1520.10">
    <property type="entry name" value="Phox-like domain"/>
    <property type="match status" value="1"/>
</dbReference>
<dbReference type="PROSITE" id="PS50056">
    <property type="entry name" value="TYR_PHOSPHATASE_2"/>
    <property type="match status" value="1"/>
</dbReference>
<dbReference type="PRINTS" id="PR00401">
    <property type="entry name" value="SH2DOMAIN"/>
</dbReference>
<feature type="domain" description="PX" evidence="13">
    <location>
        <begin position="1002"/>
        <end position="1123"/>
    </location>
</feature>
<dbReference type="FunFam" id="3.90.190.10:FF:000102">
    <property type="entry name" value="Receptor-type tyrosine-protein phosphatase"/>
    <property type="match status" value="1"/>
</dbReference>
<reference evidence="14" key="2">
    <citation type="submission" date="2021-08" db="EMBL/GenBank/DDBJ databases">
        <authorList>
            <person name="Eriksson T."/>
        </authorList>
    </citation>
    <scope>NUCLEOTIDE SEQUENCE</scope>
    <source>
        <strain evidence="14">Stoneville</strain>
        <tissue evidence="14">Whole head</tissue>
    </source>
</reference>
<dbReference type="GO" id="GO:0050839">
    <property type="term" value="F:cell adhesion molecule binding"/>
    <property type="evidence" value="ECO:0007669"/>
    <property type="project" value="TreeGrafter"/>
</dbReference>
<feature type="domain" description="Tyrosine specific protein phosphatases" evidence="12">
    <location>
        <begin position="326"/>
        <end position="409"/>
    </location>
</feature>
<dbReference type="InterPro" id="IPR036305">
    <property type="entry name" value="RGS_sf"/>
</dbReference>